<reference evidence="2" key="1">
    <citation type="journal article" date="2019" name="Int. J. Syst. Evol. Microbiol.">
        <title>The Global Catalogue of Microorganisms (GCM) 10K type strain sequencing project: providing services to taxonomists for standard genome sequencing and annotation.</title>
        <authorList>
            <consortium name="The Broad Institute Genomics Platform"/>
            <consortium name="The Broad Institute Genome Sequencing Center for Infectious Disease"/>
            <person name="Wu L."/>
            <person name="Ma J."/>
        </authorList>
    </citation>
    <scope>NUCLEOTIDE SEQUENCE [LARGE SCALE GENOMIC DNA]</scope>
    <source>
        <strain evidence="2">JCM 31486</strain>
    </source>
</reference>
<evidence type="ECO:0000313" key="1">
    <source>
        <dbReference type="EMBL" id="MFD1048577.1"/>
    </source>
</evidence>
<gene>
    <name evidence="1" type="ORF">ACFQ1S_25115</name>
</gene>
<name>A0ABW3MF17_9PSEU</name>
<sequence>DEYLAAIEDRGRLSLSGLTELARSGGGVVVSKVRTKYQRWRGTVKTDDANARPIVVTNGKA</sequence>
<evidence type="ECO:0000313" key="2">
    <source>
        <dbReference type="Proteomes" id="UP001597045"/>
    </source>
</evidence>
<keyword evidence="2" id="KW-1185">Reference proteome</keyword>
<protein>
    <submittedName>
        <fullName evidence="1">Uncharacterized protein</fullName>
    </submittedName>
</protein>
<feature type="non-terminal residue" evidence="1">
    <location>
        <position position="1"/>
    </location>
</feature>
<dbReference type="EMBL" id="JBHTIS010001675">
    <property type="protein sequence ID" value="MFD1048577.1"/>
    <property type="molecule type" value="Genomic_DNA"/>
</dbReference>
<proteinExistence type="predicted"/>
<comment type="caution">
    <text evidence="1">The sequence shown here is derived from an EMBL/GenBank/DDBJ whole genome shotgun (WGS) entry which is preliminary data.</text>
</comment>
<accession>A0ABW3MF17</accession>
<dbReference type="Proteomes" id="UP001597045">
    <property type="component" value="Unassembled WGS sequence"/>
</dbReference>
<organism evidence="1 2">
    <name type="scientific">Kibdelosporangium lantanae</name>
    <dbReference type="NCBI Taxonomy" id="1497396"/>
    <lineage>
        <taxon>Bacteria</taxon>
        <taxon>Bacillati</taxon>
        <taxon>Actinomycetota</taxon>
        <taxon>Actinomycetes</taxon>
        <taxon>Pseudonocardiales</taxon>
        <taxon>Pseudonocardiaceae</taxon>
        <taxon>Kibdelosporangium</taxon>
    </lineage>
</organism>